<gene>
    <name evidence="1" type="ORF">B0I24_10268</name>
    <name evidence="2" type="ORF">CWE07_05235</name>
</gene>
<dbReference type="OrthoDB" id="6695259at2"/>
<sequence length="262" mass="30300">MLYANETLQLELGATVAIETQTDTLYVQRQSQQWRLYKQARPHAQCNLDQALVVSQRIPLPDNLEMVKSWMSGEQESTLRIVPCMADRNLVLNLDKPIVVPAGRRPKFYLALPLMYQLYIGNSKQPFYEFLVERLPFSWFGSNTRRGELCYQFEAEVLQDYEQAAPIPHRAMLELRLCNRDTDHLSIDKINLPAQFLPVYKVDGSRYWTTALTITNEKLTDELSLHYAKSVPCRYDSLQLVSESRLRSEARTILRALEAIIG</sequence>
<evidence type="ECO:0000313" key="4">
    <source>
        <dbReference type="Proteomes" id="UP000287865"/>
    </source>
</evidence>
<dbReference type="EMBL" id="PIPK01000003">
    <property type="protein sequence ID" value="RUO27347.1"/>
    <property type="molecule type" value="Genomic_DNA"/>
</dbReference>
<evidence type="ECO:0000313" key="3">
    <source>
        <dbReference type="Proteomes" id="UP000249203"/>
    </source>
</evidence>
<comment type="caution">
    <text evidence="1">The sequence shown here is derived from an EMBL/GenBank/DDBJ whole genome shotgun (WGS) entry which is preliminary data.</text>
</comment>
<name>A0A327X6A5_9GAMM</name>
<reference evidence="1 3" key="2">
    <citation type="submission" date="2018-06" db="EMBL/GenBank/DDBJ databases">
        <title>Genomic Encyclopedia of Type Strains, Phase III (KMG-III): the genomes of soil and plant-associated and newly described type strains.</title>
        <authorList>
            <person name="Whitman W."/>
        </authorList>
    </citation>
    <scope>NUCLEOTIDE SEQUENCE [LARGE SCALE GENOMIC DNA]</scope>
    <source>
        <strain evidence="1 3">CGMCC 1.15366</strain>
    </source>
</reference>
<dbReference type="Proteomes" id="UP000287865">
    <property type="component" value="Unassembled WGS sequence"/>
</dbReference>
<evidence type="ECO:0000313" key="2">
    <source>
        <dbReference type="EMBL" id="RUO27347.1"/>
    </source>
</evidence>
<organism evidence="1 3">
    <name type="scientific">Aliidiomarina maris</name>
    <dbReference type="NCBI Taxonomy" id="531312"/>
    <lineage>
        <taxon>Bacteria</taxon>
        <taxon>Pseudomonadati</taxon>
        <taxon>Pseudomonadota</taxon>
        <taxon>Gammaproteobacteria</taxon>
        <taxon>Alteromonadales</taxon>
        <taxon>Idiomarinaceae</taxon>
        <taxon>Aliidiomarina</taxon>
    </lineage>
</organism>
<dbReference type="Pfam" id="PF04254">
    <property type="entry name" value="DUF432"/>
    <property type="match status" value="1"/>
</dbReference>
<proteinExistence type="predicted"/>
<dbReference type="InterPro" id="IPR007366">
    <property type="entry name" value="DUF432"/>
</dbReference>
<protein>
    <recommendedName>
        <fullName evidence="5">DUF432 domain-containing protein</fullName>
    </recommendedName>
</protein>
<keyword evidence="4" id="KW-1185">Reference proteome</keyword>
<dbReference type="AlphaFoldDB" id="A0A327X6A5"/>
<dbReference type="Proteomes" id="UP000249203">
    <property type="component" value="Unassembled WGS sequence"/>
</dbReference>
<dbReference type="EMBL" id="QLMD01000002">
    <property type="protein sequence ID" value="RAK00643.1"/>
    <property type="molecule type" value="Genomic_DNA"/>
</dbReference>
<evidence type="ECO:0000313" key="1">
    <source>
        <dbReference type="EMBL" id="RAK00643.1"/>
    </source>
</evidence>
<evidence type="ECO:0008006" key="5">
    <source>
        <dbReference type="Google" id="ProtNLM"/>
    </source>
</evidence>
<dbReference type="RefSeq" id="WP_111568440.1">
    <property type="nucleotide sequence ID" value="NZ_PIPK01000003.1"/>
</dbReference>
<reference evidence="2 4" key="1">
    <citation type="journal article" date="2018" name="Front. Microbiol.">
        <title>Genome-Based Analysis Reveals the Taxonomy and Diversity of the Family Idiomarinaceae.</title>
        <authorList>
            <person name="Liu Y."/>
            <person name="Lai Q."/>
            <person name="Shao Z."/>
        </authorList>
    </citation>
    <scope>NUCLEOTIDE SEQUENCE [LARGE SCALE GENOMIC DNA]</scope>
    <source>
        <strain evidence="2 4">CF12-14</strain>
    </source>
</reference>
<accession>A0A327X6A5</accession>